<dbReference type="PROSITE" id="PS51155">
    <property type="entry name" value="CHIT_BIND_RR_2"/>
    <property type="match status" value="2"/>
</dbReference>
<evidence type="ECO:0000313" key="5">
    <source>
        <dbReference type="Proteomes" id="UP001652700"/>
    </source>
</evidence>
<dbReference type="PANTHER" id="PTHR10380:SF196">
    <property type="entry name" value="CUTICULAR PROTEIN 72EA"/>
    <property type="match status" value="1"/>
</dbReference>
<dbReference type="Proteomes" id="UP001652700">
    <property type="component" value="Unplaced"/>
</dbReference>
<dbReference type="PROSITE" id="PS00233">
    <property type="entry name" value="CHIT_BIND_RR_1"/>
    <property type="match status" value="1"/>
</dbReference>
<sequence>MHLLFFPFFIGSTLLTICTASDINSQVATQFGLDPHYHPILSLYHSQDKLGHYVYGYATPTVVKSEISDKGVTRGGYSYIDINGQLQTVEYMVDPIHGFRVAATNLPQDDPDVAAAKAQHIAEYAAIKANNEKLAAATVAYSNPVAVPIGAVPDILLHQELPQPVTDLPEVVKARSEHLAVLNAAYASTPVLPVPPRPVQDLPEVIKARAEHLAEVERIKLRNEALAKQISVGYVPEIGDGAVVPVKTVINSYVAPAHAVAQTAQYSYNPVDFAHNDKNNYLGKYSYGYVGPHSSHSESRSEDGVTRGGYSYIDANGILQTVHYIADAEHGFRVAASNIPVDPYHAKRTVYRR</sequence>
<dbReference type="RefSeq" id="XP_028132759.1">
    <property type="nucleotide sequence ID" value="XM_028276958.1"/>
</dbReference>
<evidence type="ECO:0000313" key="6">
    <source>
        <dbReference type="RefSeq" id="XP_028132759.1"/>
    </source>
</evidence>
<protein>
    <submittedName>
        <fullName evidence="6">Uncharacterized protein LOC114328178</fullName>
    </submittedName>
</protein>
<dbReference type="KEGG" id="dvv:114328178"/>
<dbReference type="GO" id="GO:0062129">
    <property type="term" value="C:chitin-based extracellular matrix"/>
    <property type="evidence" value="ECO:0007669"/>
    <property type="project" value="TreeGrafter"/>
</dbReference>
<reference evidence="6" key="1">
    <citation type="submission" date="2025-04" db="UniProtKB">
        <authorList>
            <consortium name="RefSeq"/>
        </authorList>
    </citation>
    <scope>IDENTIFICATION</scope>
    <source>
        <tissue evidence="6">Whole insect</tissue>
    </source>
</reference>
<dbReference type="AlphaFoldDB" id="A0A6P7FA80"/>
<keyword evidence="5" id="KW-1185">Reference proteome</keyword>
<keyword evidence="1 2" id="KW-0193">Cuticle</keyword>
<gene>
    <name evidence="6" type="primary">LOC114328178</name>
</gene>
<evidence type="ECO:0000256" key="2">
    <source>
        <dbReference type="PROSITE-ProRule" id="PRU00497"/>
    </source>
</evidence>
<feature type="chain" id="PRO_5027610800" evidence="3">
    <location>
        <begin position="21"/>
        <end position="353"/>
    </location>
</feature>
<proteinExistence type="predicted"/>
<dbReference type="OrthoDB" id="8188035at2759"/>
<dbReference type="Pfam" id="PF00379">
    <property type="entry name" value="Chitin_bind_4"/>
    <property type="match status" value="2"/>
</dbReference>
<accession>A0A6P7FA80</accession>
<evidence type="ECO:0000256" key="3">
    <source>
        <dbReference type="SAM" id="SignalP"/>
    </source>
</evidence>
<evidence type="ECO:0000313" key="4">
    <source>
        <dbReference type="EnsemblMetazoa" id="XP_028132759.1"/>
    </source>
</evidence>
<keyword evidence="3" id="KW-0732">Signal</keyword>
<evidence type="ECO:0000256" key="1">
    <source>
        <dbReference type="ARBA" id="ARBA00022460"/>
    </source>
</evidence>
<feature type="signal peptide" evidence="3">
    <location>
        <begin position="1"/>
        <end position="20"/>
    </location>
</feature>
<dbReference type="GeneID" id="114328178"/>
<dbReference type="EnsemblMetazoa" id="XM_028276958.2">
    <property type="protein sequence ID" value="XP_028132759.1"/>
    <property type="gene ID" value="LOC114328178"/>
</dbReference>
<dbReference type="InParanoid" id="A0A6P7FA80"/>
<reference evidence="4" key="2">
    <citation type="submission" date="2025-05" db="UniProtKB">
        <authorList>
            <consortium name="EnsemblMetazoa"/>
        </authorList>
    </citation>
    <scope>IDENTIFICATION</scope>
</reference>
<organism evidence="6">
    <name type="scientific">Diabrotica virgifera virgifera</name>
    <name type="common">western corn rootworm</name>
    <dbReference type="NCBI Taxonomy" id="50390"/>
    <lineage>
        <taxon>Eukaryota</taxon>
        <taxon>Metazoa</taxon>
        <taxon>Ecdysozoa</taxon>
        <taxon>Arthropoda</taxon>
        <taxon>Hexapoda</taxon>
        <taxon>Insecta</taxon>
        <taxon>Pterygota</taxon>
        <taxon>Neoptera</taxon>
        <taxon>Endopterygota</taxon>
        <taxon>Coleoptera</taxon>
        <taxon>Polyphaga</taxon>
        <taxon>Cucujiformia</taxon>
        <taxon>Chrysomeloidea</taxon>
        <taxon>Chrysomelidae</taxon>
        <taxon>Galerucinae</taxon>
        <taxon>Diabroticina</taxon>
        <taxon>Diabroticites</taxon>
        <taxon>Diabrotica</taxon>
    </lineage>
</organism>
<dbReference type="InterPro" id="IPR000618">
    <property type="entry name" value="Insect_cuticle"/>
</dbReference>
<dbReference type="InterPro" id="IPR050468">
    <property type="entry name" value="Cuticle_Struct_Prot"/>
</dbReference>
<name>A0A6P7FA80_DIAVI</name>
<dbReference type="GO" id="GO:0008010">
    <property type="term" value="F:structural constituent of chitin-based larval cuticle"/>
    <property type="evidence" value="ECO:0007669"/>
    <property type="project" value="TreeGrafter"/>
</dbReference>
<dbReference type="InterPro" id="IPR031311">
    <property type="entry name" value="CHIT_BIND_RR_consensus"/>
</dbReference>
<dbReference type="PANTHER" id="PTHR10380">
    <property type="entry name" value="CUTICLE PROTEIN"/>
    <property type="match status" value="1"/>
</dbReference>